<dbReference type="GO" id="GO:0046872">
    <property type="term" value="F:metal ion binding"/>
    <property type="evidence" value="ECO:0007669"/>
    <property type="project" value="UniProtKB-KW"/>
</dbReference>
<keyword evidence="12" id="KW-1185">Reference proteome</keyword>
<comment type="similarity">
    <text evidence="2">Belongs to the peptidase M13 family.</text>
</comment>
<evidence type="ECO:0000256" key="5">
    <source>
        <dbReference type="ARBA" id="ARBA00022801"/>
    </source>
</evidence>
<evidence type="ECO:0000313" key="11">
    <source>
        <dbReference type="EMBL" id="PSJ39708.1"/>
    </source>
</evidence>
<accession>A0A2P7QP39</accession>
<gene>
    <name evidence="11" type="ORF">C7I55_14070</name>
</gene>
<dbReference type="Pfam" id="PF01431">
    <property type="entry name" value="Peptidase_M13"/>
    <property type="match status" value="1"/>
</dbReference>
<evidence type="ECO:0000256" key="6">
    <source>
        <dbReference type="ARBA" id="ARBA00022833"/>
    </source>
</evidence>
<dbReference type="InterPro" id="IPR000718">
    <property type="entry name" value="Peptidase_M13"/>
</dbReference>
<dbReference type="GO" id="GO:0016485">
    <property type="term" value="P:protein processing"/>
    <property type="evidence" value="ECO:0007669"/>
    <property type="project" value="TreeGrafter"/>
</dbReference>
<evidence type="ECO:0000256" key="7">
    <source>
        <dbReference type="ARBA" id="ARBA00023049"/>
    </source>
</evidence>
<keyword evidence="6" id="KW-0862">Zinc</keyword>
<dbReference type="PANTHER" id="PTHR11733:SF167">
    <property type="entry name" value="FI17812P1-RELATED"/>
    <property type="match status" value="1"/>
</dbReference>
<dbReference type="InterPro" id="IPR008753">
    <property type="entry name" value="Peptidase_M13_N"/>
</dbReference>
<proteinExistence type="inferred from homology"/>
<dbReference type="PANTHER" id="PTHR11733">
    <property type="entry name" value="ZINC METALLOPROTEASE FAMILY M13 NEPRILYSIN-RELATED"/>
    <property type="match status" value="1"/>
</dbReference>
<feature type="chain" id="PRO_5015162797" evidence="8">
    <location>
        <begin position="27"/>
        <end position="688"/>
    </location>
</feature>
<keyword evidence="4" id="KW-0479">Metal-binding</keyword>
<organism evidence="11 12">
    <name type="scientific">Allosphingosinicella deserti</name>
    <dbReference type="NCBI Taxonomy" id="2116704"/>
    <lineage>
        <taxon>Bacteria</taxon>
        <taxon>Pseudomonadati</taxon>
        <taxon>Pseudomonadota</taxon>
        <taxon>Alphaproteobacteria</taxon>
        <taxon>Sphingomonadales</taxon>
        <taxon>Sphingomonadaceae</taxon>
        <taxon>Allosphingosinicella</taxon>
    </lineage>
</organism>
<dbReference type="EMBL" id="PXYI01000004">
    <property type="protein sequence ID" value="PSJ39708.1"/>
    <property type="molecule type" value="Genomic_DNA"/>
</dbReference>
<keyword evidence="7" id="KW-0482">Metalloprotease</keyword>
<dbReference type="InterPro" id="IPR024079">
    <property type="entry name" value="MetalloPept_cat_dom_sf"/>
</dbReference>
<reference evidence="11 12" key="1">
    <citation type="submission" date="2018-03" db="EMBL/GenBank/DDBJ databases">
        <title>The draft genome of Sphingosinicella sp. GL-C-18.</title>
        <authorList>
            <person name="Liu L."/>
            <person name="Li L."/>
            <person name="Liang L."/>
            <person name="Zhang X."/>
            <person name="Wang T."/>
        </authorList>
    </citation>
    <scope>NUCLEOTIDE SEQUENCE [LARGE SCALE GENOMIC DNA]</scope>
    <source>
        <strain evidence="11 12">GL-C-18</strain>
    </source>
</reference>
<sequence>MIKHMMLSGAAVLAVAAAAVPGIAQQAGPAAVAAKGKPQLGAWGVDLAGMDKSVNPGDSFFGYANGNWARTTEIPADRSSWGGFGVLRDLSDQRTREIVEAAAKANAPAGSVQRKVGDLYNSFMDEAAIEKAGTIPLKPYFAKIDAIATPSDLARAFGEANRMGISTPFSAGVEQDLKDNTQYGVYLGQGGLGLPDRDYYLDDSNSKFVEARAKYQTHIANMFRLAGIADGEAKAKRIYDLEKKIAQTHWTRAESRQIDKLYNPVATSALAQQMPGFDWAAYLKAASLDRLPQVIATQPSALAGEAKLAAGEPLAVWKEYLTFRTLSAAAGMLPKAISDENFAFYGTTLAGTPQQKDRWKRGADFVNGAMGEAVGELYVAKYFTPEAKAKADVLVQNLIRAMDARLQKLEWMAPETRAKARAKLAAFTPKIGYPDKWRDYSALVVRSGDPFGNSLRATEFEYLRQLNKIGKPVDRSEWGMTPQTVNAYANPLLNEIVFPAAILQPPFFDPNADDAVNYGGIGAVIGHEITHHFDDQGSKFDAKGNLAEWWAPSDVERFKAMTAKVVQQYGEYEPLPGSKVNGELTLGENMADLAGLNIAYDAYRLSLSGKDAPVLDGYTGDQRFFLGFGQVWRNKYRDPLLLNILTTDPHTPGHFRPNVVRNFDPWYKAFNVQGGKLYLKPEDRIRIW</sequence>
<keyword evidence="3" id="KW-0645">Protease</keyword>
<keyword evidence="8" id="KW-0732">Signal</keyword>
<evidence type="ECO:0000259" key="10">
    <source>
        <dbReference type="Pfam" id="PF05649"/>
    </source>
</evidence>
<evidence type="ECO:0000256" key="2">
    <source>
        <dbReference type="ARBA" id="ARBA00007357"/>
    </source>
</evidence>
<dbReference type="Gene3D" id="3.40.390.10">
    <property type="entry name" value="Collagenase (Catalytic Domain)"/>
    <property type="match status" value="1"/>
</dbReference>
<dbReference type="InterPro" id="IPR018497">
    <property type="entry name" value="Peptidase_M13_C"/>
</dbReference>
<protein>
    <submittedName>
        <fullName evidence="11">Peptidase M13</fullName>
    </submittedName>
</protein>
<evidence type="ECO:0000256" key="4">
    <source>
        <dbReference type="ARBA" id="ARBA00022723"/>
    </source>
</evidence>
<dbReference type="RefSeq" id="WP_106513604.1">
    <property type="nucleotide sequence ID" value="NZ_PXYI01000004.1"/>
</dbReference>
<evidence type="ECO:0000256" key="1">
    <source>
        <dbReference type="ARBA" id="ARBA00001947"/>
    </source>
</evidence>
<dbReference type="OrthoDB" id="9775677at2"/>
<feature type="domain" description="Peptidase M13 N-terminal" evidence="10">
    <location>
        <begin position="56"/>
        <end position="434"/>
    </location>
</feature>
<dbReference type="CDD" id="cd08662">
    <property type="entry name" value="M13"/>
    <property type="match status" value="1"/>
</dbReference>
<evidence type="ECO:0000256" key="3">
    <source>
        <dbReference type="ARBA" id="ARBA00022670"/>
    </source>
</evidence>
<comment type="caution">
    <text evidence="11">The sequence shown here is derived from an EMBL/GenBank/DDBJ whole genome shotgun (WGS) entry which is preliminary data.</text>
</comment>
<dbReference type="InterPro" id="IPR042089">
    <property type="entry name" value="Peptidase_M13_dom_2"/>
</dbReference>
<dbReference type="GO" id="GO:0005886">
    <property type="term" value="C:plasma membrane"/>
    <property type="evidence" value="ECO:0007669"/>
    <property type="project" value="TreeGrafter"/>
</dbReference>
<comment type="cofactor">
    <cofactor evidence="1">
        <name>Zn(2+)</name>
        <dbReference type="ChEBI" id="CHEBI:29105"/>
    </cofactor>
</comment>
<name>A0A2P7QP39_9SPHN</name>
<dbReference type="Pfam" id="PF05649">
    <property type="entry name" value="Peptidase_M13_N"/>
    <property type="match status" value="1"/>
</dbReference>
<dbReference type="PRINTS" id="PR00786">
    <property type="entry name" value="NEPRILYSIN"/>
</dbReference>
<keyword evidence="5" id="KW-0378">Hydrolase</keyword>
<evidence type="ECO:0000259" key="9">
    <source>
        <dbReference type="Pfam" id="PF01431"/>
    </source>
</evidence>
<dbReference type="AlphaFoldDB" id="A0A2P7QP39"/>
<dbReference type="Proteomes" id="UP000241167">
    <property type="component" value="Unassembled WGS sequence"/>
</dbReference>
<evidence type="ECO:0000256" key="8">
    <source>
        <dbReference type="SAM" id="SignalP"/>
    </source>
</evidence>
<feature type="signal peptide" evidence="8">
    <location>
        <begin position="1"/>
        <end position="26"/>
    </location>
</feature>
<dbReference type="SUPFAM" id="SSF55486">
    <property type="entry name" value="Metalloproteases ('zincins'), catalytic domain"/>
    <property type="match status" value="1"/>
</dbReference>
<dbReference type="Gene3D" id="1.10.1380.10">
    <property type="entry name" value="Neutral endopeptidase , domain2"/>
    <property type="match status" value="1"/>
</dbReference>
<feature type="domain" description="Peptidase M13 C-terminal" evidence="9">
    <location>
        <begin position="486"/>
        <end position="684"/>
    </location>
</feature>
<dbReference type="GO" id="GO:0004222">
    <property type="term" value="F:metalloendopeptidase activity"/>
    <property type="evidence" value="ECO:0007669"/>
    <property type="project" value="InterPro"/>
</dbReference>
<dbReference type="PROSITE" id="PS51885">
    <property type="entry name" value="NEPRILYSIN"/>
    <property type="match status" value="1"/>
</dbReference>
<evidence type="ECO:0000313" key="12">
    <source>
        <dbReference type="Proteomes" id="UP000241167"/>
    </source>
</evidence>